<dbReference type="Pfam" id="PF00892">
    <property type="entry name" value="EamA"/>
    <property type="match status" value="2"/>
</dbReference>
<dbReference type="PANTHER" id="PTHR22911:SF137">
    <property type="entry name" value="SOLUTE CARRIER FAMILY 35 MEMBER G2-RELATED"/>
    <property type="match status" value="1"/>
</dbReference>
<feature type="domain" description="EamA" evidence="9">
    <location>
        <begin position="157"/>
        <end position="283"/>
    </location>
</feature>
<evidence type="ECO:0000256" key="6">
    <source>
        <dbReference type="ARBA" id="ARBA00022989"/>
    </source>
</evidence>
<evidence type="ECO:0000256" key="7">
    <source>
        <dbReference type="ARBA" id="ARBA00023136"/>
    </source>
</evidence>
<evidence type="ECO:0000313" key="11">
    <source>
        <dbReference type="Proteomes" id="UP001589836"/>
    </source>
</evidence>
<dbReference type="InterPro" id="IPR037185">
    <property type="entry name" value="EmrE-like"/>
</dbReference>
<organism evidence="10 11">
    <name type="scientific">Pontibacillus salicampi</name>
    <dbReference type="NCBI Taxonomy" id="1449801"/>
    <lineage>
        <taxon>Bacteria</taxon>
        <taxon>Bacillati</taxon>
        <taxon>Bacillota</taxon>
        <taxon>Bacilli</taxon>
        <taxon>Bacillales</taxon>
        <taxon>Bacillaceae</taxon>
        <taxon>Pontibacillus</taxon>
    </lineage>
</organism>
<feature type="transmembrane region" description="Helical" evidence="8">
    <location>
        <begin position="155"/>
        <end position="171"/>
    </location>
</feature>
<feature type="transmembrane region" description="Helical" evidence="8">
    <location>
        <begin position="132"/>
        <end position="149"/>
    </location>
</feature>
<reference evidence="10 11" key="1">
    <citation type="submission" date="2024-09" db="EMBL/GenBank/DDBJ databases">
        <authorList>
            <person name="Sun Q."/>
            <person name="Mori K."/>
        </authorList>
    </citation>
    <scope>NUCLEOTIDE SEQUENCE [LARGE SCALE GENOMIC DNA]</scope>
    <source>
        <strain evidence="10 11">NCAIM B.02529</strain>
    </source>
</reference>
<feature type="transmembrane region" description="Helical" evidence="8">
    <location>
        <begin position="206"/>
        <end position="230"/>
    </location>
</feature>
<keyword evidence="5 8" id="KW-0812">Transmembrane</keyword>
<keyword evidence="4" id="KW-1003">Cell membrane</keyword>
<keyword evidence="3" id="KW-0813">Transport</keyword>
<evidence type="ECO:0000259" key="9">
    <source>
        <dbReference type="Pfam" id="PF00892"/>
    </source>
</evidence>
<feature type="transmembrane region" description="Helical" evidence="8">
    <location>
        <begin position="273"/>
        <end position="294"/>
    </location>
</feature>
<feature type="transmembrane region" description="Helical" evidence="8">
    <location>
        <begin position="183"/>
        <end position="200"/>
    </location>
</feature>
<keyword evidence="6 8" id="KW-1133">Transmembrane helix</keyword>
<comment type="caution">
    <text evidence="10">The sequence shown here is derived from an EMBL/GenBank/DDBJ whole genome shotgun (WGS) entry which is preliminary data.</text>
</comment>
<feature type="domain" description="EamA" evidence="9">
    <location>
        <begin position="8"/>
        <end position="145"/>
    </location>
</feature>
<evidence type="ECO:0000256" key="4">
    <source>
        <dbReference type="ARBA" id="ARBA00022475"/>
    </source>
</evidence>
<feature type="transmembrane region" description="Helical" evidence="8">
    <location>
        <begin position="242"/>
        <end position="261"/>
    </location>
</feature>
<keyword evidence="11" id="KW-1185">Reference proteome</keyword>
<dbReference type="InterPro" id="IPR000620">
    <property type="entry name" value="EamA_dom"/>
</dbReference>
<keyword evidence="7 8" id="KW-0472">Membrane</keyword>
<feature type="transmembrane region" description="Helical" evidence="8">
    <location>
        <begin position="78"/>
        <end position="96"/>
    </location>
</feature>
<feature type="transmembrane region" description="Helical" evidence="8">
    <location>
        <begin position="9"/>
        <end position="27"/>
    </location>
</feature>
<name>A0ABV6LPC2_9BACI</name>
<dbReference type="SUPFAM" id="SSF103481">
    <property type="entry name" value="Multidrug resistance efflux transporter EmrE"/>
    <property type="match status" value="2"/>
</dbReference>
<comment type="subcellular location">
    <subcellularLocation>
        <location evidence="1">Cell membrane</location>
        <topology evidence="1">Multi-pass membrane protein</topology>
    </subcellularLocation>
</comment>
<sequence length="309" mass="34582">MAERDYKLGIFYTLSAYTLWGVLPLYWKVIQDVPAGEILAHRIVWSFLLMLAIVLVTRNGKELLQETKALLKNKKKTIGITLASLTISVNWLTYIWAVNADHVVEVSLGYYINPLISIVLGMLVLKEKLSPWQVVSFVLAGIGVANLIFQFHQVPWVALLLAFSFGTYGLLKKQIQLSSMFGLTIETLIVTPIALLYLVQSGPASFTISTVVTALLIGAGVMTAIPLLFFASGARRIPLSMVGFLQYIAPTLMLLLGVFLYKEPFTETHLVSFLFIWSALIIYSLSRTKAFIYIEQKLFPRQKSAEQNI</sequence>
<dbReference type="EMBL" id="JBHLTP010000010">
    <property type="protein sequence ID" value="MFC0524259.1"/>
    <property type="molecule type" value="Genomic_DNA"/>
</dbReference>
<dbReference type="Proteomes" id="UP001589836">
    <property type="component" value="Unassembled WGS sequence"/>
</dbReference>
<evidence type="ECO:0000256" key="2">
    <source>
        <dbReference type="ARBA" id="ARBA00007362"/>
    </source>
</evidence>
<evidence type="ECO:0000313" key="10">
    <source>
        <dbReference type="EMBL" id="MFC0524259.1"/>
    </source>
</evidence>
<accession>A0ABV6LPC2</accession>
<protein>
    <submittedName>
        <fullName evidence="10">EamA family transporter RarD</fullName>
    </submittedName>
</protein>
<evidence type="ECO:0000256" key="5">
    <source>
        <dbReference type="ARBA" id="ARBA00022692"/>
    </source>
</evidence>
<gene>
    <name evidence="10" type="primary">rarD</name>
    <name evidence="10" type="ORF">ACFFGV_11850</name>
</gene>
<comment type="similarity">
    <text evidence="2">Belongs to the EamA transporter family.</text>
</comment>
<feature type="transmembrane region" description="Helical" evidence="8">
    <location>
        <begin position="108"/>
        <end position="125"/>
    </location>
</feature>
<evidence type="ECO:0000256" key="1">
    <source>
        <dbReference type="ARBA" id="ARBA00004651"/>
    </source>
</evidence>
<dbReference type="InterPro" id="IPR004626">
    <property type="entry name" value="RarD"/>
</dbReference>
<evidence type="ECO:0000256" key="3">
    <source>
        <dbReference type="ARBA" id="ARBA00022448"/>
    </source>
</evidence>
<evidence type="ECO:0000256" key="8">
    <source>
        <dbReference type="SAM" id="Phobius"/>
    </source>
</evidence>
<dbReference type="PANTHER" id="PTHR22911">
    <property type="entry name" value="ACYL-MALONYL CONDENSING ENZYME-RELATED"/>
    <property type="match status" value="1"/>
</dbReference>
<dbReference type="NCBIfam" id="TIGR00688">
    <property type="entry name" value="rarD"/>
    <property type="match status" value="1"/>
</dbReference>
<proteinExistence type="inferred from homology"/>
<dbReference type="RefSeq" id="WP_377348056.1">
    <property type="nucleotide sequence ID" value="NZ_JBHLTP010000010.1"/>
</dbReference>
<feature type="transmembrane region" description="Helical" evidence="8">
    <location>
        <begin position="39"/>
        <end position="57"/>
    </location>
</feature>